<reference evidence="1" key="1">
    <citation type="journal article" date="2020" name="G3 (Bethesda)">
        <title>High-Quality Assemblies for Three Invasive Social Wasps from the &lt;i&gt;Vespula&lt;/i&gt; Genus.</title>
        <authorList>
            <person name="Harrop T.W.R."/>
            <person name="Guhlin J."/>
            <person name="McLaughlin G.M."/>
            <person name="Permina E."/>
            <person name="Stockwell P."/>
            <person name="Gilligan J."/>
            <person name="Le Lec M.F."/>
            <person name="Gruber M.A.M."/>
            <person name="Quinn O."/>
            <person name="Lovegrove M."/>
            <person name="Duncan E.J."/>
            <person name="Remnant E.J."/>
            <person name="Van Eeckhoven J."/>
            <person name="Graham B."/>
            <person name="Knapp R.A."/>
            <person name="Langford K.W."/>
            <person name="Kronenberg Z."/>
            <person name="Press M.O."/>
            <person name="Eacker S.M."/>
            <person name="Wilson-Rankin E.E."/>
            <person name="Purcell J."/>
            <person name="Lester P.J."/>
            <person name="Dearden P.K."/>
        </authorList>
    </citation>
    <scope>NUCLEOTIDE SEQUENCE</scope>
    <source>
        <strain evidence="1">Marl-1</strain>
    </source>
</reference>
<comment type="caution">
    <text evidence="1">The sequence shown here is derived from an EMBL/GenBank/DDBJ whole genome shotgun (WGS) entry which is preliminary data.</text>
</comment>
<dbReference type="EMBL" id="JACSEA010000014">
    <property type="protein sequence ID" value="KAF7385872.1"/>
    <property type="molecule type" value="Genomic_DNA"/>
</dbReference>
<name>A0A834JEW2_VESVU</name>
<evidence type="ECO:0000313" key="1">
    <source>
        <dbReference type="EMBL" id="KAF7385872.1"/>
    </source>
</evidence>
<proteinExistence type="predicted"/>
<evidence type="ECO:0000313" key="2">
    <source>
        <dbReference type="Proteomes" id="UP000614350"/>
    </source>
</evidence>
<organism evidence="1 2">
    <name type="scientific">Vespula vulgaris</name>
    <name type="common">Yellow jacket</name>
    <name type="synonym">Wasp</name>
    <dbReference type="NCBI Taxonomy" id="7454"/>
    <lineage>
        <taxon>Eukaryota</taxon>
        <taxon>Metazoa</taxon>
        <taxon>Ecdysozoa</taxon>
        <taxon>Arthropoda</taxon>
        <taxon>Hexapoda</taxon>
        <taxon>Insecta</taxon>
        <taxon>Pterygota</taxon>
        <taxon>Neoptera</taxon>
        <taxon>Endopterygota</taxon>
        <taxon>Hymenoptera</taxon>
        <taxon>Apocrita</taxon>
        <taxon>Aculeata</taxon>
        <taxon>Vespoidea</taxon>
        <taxon>Vespidae</taxon>
        <taxon>Vespinae</taxon>
        <taxon>Vespula</taxon>
    </lineage>
</organism>
<keyword evidence="2" id="KW-1185">Reference proteome</keyword>
<dbReference type="Proteomes" id="UP000614350">
    <property type="component" value="Unassembled WGS sequence"/>
</dbReference>
<sequence length="110" mass="11999">MPITCQGNDNCSVCMPCTPYSPCSPCTIWRQYSPWIQCPPKFGSPCKVKPKITTSVRFGGLKYEARNVLPTPPVLCSPPPFYPVLVGTYPFCGWPSPCAESTALITPPIS</sequence>
<protein>
    <submittedName>
        <fullName evidence="1">Uncharacterized protein</fullName>
    </submittedName>
</protein>
<accession>A0A834JEW2</accession>
<gene>
    <name evidence="1" type="ORF">HZH66_011714</name>
</gene>
<dbReference type="AlphaFoldDB" id="A0A834JEW2"/>